<dbReference type="Proteomes" id="UP000691718">
    <property type="component" value="Unassembled WGS sequence"/>
</dbReference>
<accession>A0A8S3XND6</accession>
<gene>
    <name evidence="1" type="ORF">PAPOLLO_LOCUS20012</name>
</gene>
<organism evidence="1 2">
    <name type="scientific">Parnassius apollo</name>
    <name type="common">Apollo butterfly</name>
    <name type="synonym">Papilio apollo</name>
    <dbReference type="NCBI Taxonomy" id="110799"/>
    <lineage>
        <taxon>Eukaryota</taxon>
        <taxon>Metazoa</taxon>
        <taxon>Ecdysozoa</taxon>
        <taxon>Arthropoda</taxon>
        <taxon>Hexapoda</taxon>
        <taxon>Insecta</taxon>
        <taxon>Pterygota</taxon>
        <taxon>Neoptera</taxon>
        <taxon>Endopterygota</taxon>
        <taxon>Lepidoptera</taxon>
        <taxon>Glossata</taxon>
        <taxon>Ditrysia</taxon>
        <taxon>Papilionoidea</taxon>
        <taxon>Papilionidae</taxon>
        <taxon>Parnassiinae</taxon>
        <taxon>Parnassini</taxon>
        <taxon>Parnassius</taxon>
        <taxon>Parnassius</taxon>
    </lineage>
</organism>
<keyword evidence="2" id="KW-1185">Reference proteome</keyword>
<evidence type="ECO:0000313" key="1">
    <source>
        <dbReference type="EMBL" id="CAG5033014.1"/>
    </source>
</evidence>
<evidence type="ECO:0000313" key="2">
    <source>
        <dbReference type="Proteomes" id="UP000691718"/>
    </source>
</evidence>
<sequence>MCQQLDKTKHIWLRFLRDKLNRYELTAKLLQGICRARIICDIQLSLSSVLQGLGQLGLGGTSTAATAVISPWPLP</sequence>
<name>A0A8S3XND6_PARAO</name>
<reference evidence="1" key="1">
    <citation type="submission" date="2021-04" db="EMBL/GenBank/DDBJ databases">
        <authorList>
            <person name="Tunstrom K."/>
        </authorList>
    </citation>
    <scope>NUCLEOTIDE SEQUENCE</scope>
</reference>
<proteinExistence type="predicted"/>
<dbReference type="EMBL" id="CAJQZP010001245">
    <property type="protein sequence ID" value="CAG5033014.1"/>
    <property type="molecule type" value="Genomic_DNA"/>
</dbReference>
<protein>
    <submittedName>
        <fullName evidence="1">(apollo) hypothetical protein</fullName>
    </submittedName>
</protein>
<comment type="caution">
    <text evidence="1">The sequence shown here is derived from an EMBL/GenBank/DDBJ whole genome shotgun (WGS) entry which is preliminary data.</text>
</comment>
<dbReference type="AlphaFoldDB" id="A0A8S3XND6"/>